<dbReference type="Proteomes" id="UP001230051">
    <property type="component" value="Unassembled WGS sequence"/>
</dbReference>
<evidence type="ECO:0000256" key="1">
    <source>
        <dbReference type="SAM" id="MobiDB-lite"/>
    </source>
</evidence>
<sequence>MVDKDLKQKKSVYVQTDEKELNEKKMTLDLDEVWSIKKNIPAFGERHRNKTSGERFSNLPHKVELFSRYGEVRVFKKSVKSIKSSENLHRVMGFRKNSDDIVGNRNHQGHKLNMKSLTSKDKDEESLFDF</sequence>
<gene>
    <name evidence="2" type="ORF">AOXY_G37212</name>
</gene>
<name>A0AAD8CF23_ACIOX</name>
<protein>
    <submittedName>
        <fullName evidence="2">Uncharacterized protein</fullName>
    </submittedName>
</protein>
<evidence type="ECO:0000313" key="2">
    <source>
        <dbReference type="EMBL" id="KAK1141081.1"/>
    </source>
</evidence>
<proteinExistence type="predicted"/>
<dbReference type="EMBL" id="JAGXEW010000335">
    <property type="protein sequence ID" value="KAK1141081.1"/>
    <property type="molecule type" value="Genomic_DNA"/>
</dbReference>
<keyword evidence="3" id="KW-1185">Reference proteome</keyword>
<feature type="compositionally biased region" description="Basic and acidic residues" evidence="1">
    <location>
        <begin position="118"/>
        <end position="130"/>
    </location>
</feature>
<evidence type="ECO:0000313" key="3">
    <source>
        <dbReference type="Proteomes" id="UP001230051"/>
    </source>
</evidence>
<dbReference type="AlphaFoldDB" id="A0AAD8CF23"/>
<feature type="region of interest" description="Disordered" evidence="1">
    <location>
        <begin position="98"/>
        <end position="130"/>
    </location>
</feature>
<comment type="caution">
    <text evidence="2">The sequence shown here is derived from an EMBL/GenBank/DDBJ whole genome shotgun (WGS) entry which is preliminary data.</text>
</comment>
<organism evidence="2 3">
    <name type="scientific">Acipenser oxyrinchus oxyrinchus</name>
    <dbReference type="NCBI Taxonomy" id="40147"/>
    <lineage>
        <taxon>Eukaryota</taxon>
        <taxon>Metazoa</taxon>
        <taxon>Chordata</taxon>
        <taxon>Craniata</taxon>
        <taxon>Vertebrata</taxon>
        <taxon>Euteleostomi</taxon>
        <taxon>Actinopterygii</taxon>
        <taxon>Chondrostei</taxon>
        <taxon>Acipenseriformes</taxon>
        <taxon>Acipenseridae</taxon>
        <taxon>Acipenser</taxon>
    </lineage>
</organism>
<reference evidence="2" key="1">
    <citation type="submission" date="2022-02" db="EMBL/GenBank/DDBJ databases">
        <title>Atlantic sturgeon de novo genome assembly.</title>
        <authorList>
            <person name="Stock M."/>
            <person name="Klopp C."/>
            <person name="Guiguen Y."/>
            <person name="Cabau C."/>
            <person name="Parinello H."/>
            <person name="Santidrian Yebra-Pimentel E."/>
            <person name="Kuhl H."/>
            <person name="Dirks R.P."/>
            <person name="Guessner J."/>
            <person name="Wuertz S."/>
            <person name="Du K."/>
            <person name="Schartl M."/>
        </authorList>
    </citation>
    <scope>NUCLEOTIDE SEQUENCE</scope>
    <source>
        <strain evidence="2">STURGEONOMICS-FGT-2020</strain>
        <tissue evidence="2">Whole blood</tissue>
    </source>
</reference>
<accession>A0AAD8CF23</accession>